<dbReference type="GeneID" id="8509176"/>
<gene>
    <name evidence="1" type="ORF">BDBG_06768</name>
</gene>
<keyword evidence="2" id="KW-1185">Reference proteome</keyword>
<proteinExistence type="predicted"/>
<organism evidence="1 2">
    <name type="scientific">Blastomyces gilchristii (strain SLH14081)</name>
    <name type="common">Blastomyces dermatitidis</name>
    <dbReference type="NCBI Taxonomy" id="559298"/>
    <lineage>
        <taxon>Eukaryota</taxon>
        <taxon>Fungi</taxon>
        <taxon>Dikarya</taxon>
        <taxon>Ascomycota</taxon>
        <taxon>Pezizomycotina</taxon>
        <taxon>Eurotiomycetes</taxon>
        <taxon>Eurotiomycetidae</taxon>
        <taxon>Onygenales</taxon>
        <taxon>Ajellomycetaceae</taxon>
        <taxon>Blastomyces</taxon>
    </lineage>
</organism>
<dbReference type="RefSeq" id="XP_002623329.1">
    <property type="nucleotide sequence ID" value="XM_002623283.2"/>
</dbReference>
<dbReference type="KEGG" id="bgh:BDBG_06768"/>
<accession>A0A179UVD6</accession>
<evidence type="ECO:0000313" key="2">
    <source>
        <dbReference type="Proteomes" id="UP000002038"/>
    </source>
</evidence>
<name>A0A179UVD6_BLAGS</name>
<dbReference type="Proteomes" id="UP000002038">
    <property type="component" value="Unassembled WGS sequence"/>
</dbReference>
<reference evidence="2" key="1">
    <citation type="journal article" date="2015" name="PLoS Genet.">
        <title>The dynamic genome and transcriptome of the human fungal pathogen Blastomyces and close relative Emmonsia.</title>
        <authorList>
            <person name="Munoz J.F."/>
            <person name="Gauthier G.M."/>
            <person name="Desjardins C.A."/>
            <person name="Gallo J.E."/>
            <person name="Holder J."/>
            <person name="Sullivan T.D."/>
            <person name="Marty A.J."/>
            <person name="Carmen J.C."/>
            <person name="Chen Z."/>
            <person name="Ding L."/>
            <person name="Gujja S."/>
            <person name="Magrini V."/>
            <person name="Misas E."/>
            <person name="Mitreva M."/>
            <person name="Priest M."/>
            <person name="Saif S."/>
            <person name="Whiston E.A."/>
            <person name="Young S."/>
            <person name="Zeng Q."/>
            <person name="Goldman W.E."/>
            <person name="Mardis E.R."/>
            <person name="Taylor J.W."/>
            <person name="McEwen J.G."/>
            <person name="Clay O.K."/>
            <person name="Klein B.S."/>
            <person name="Cuomo C.A."/>
        </authorList>
    </citation>
    <scope>NUCLEOTIDE SEQUENCE [LARGE SCALE GENOMIC DNA]</scope>
    <source>
        <strain evidence="2">SLH14081</strain>
    </source>
</reference>
<sequence>MQTSNARNQTSRSFGAANVTPAAAILFLRKLTRPAATAILQGVAPNGLYLTTGVGELEYGEGAVLSRAWRLICGSDEVMGALVCFCSGWLFGGRDGCYGEE</sequence>
<dbReference type="AlphaFoldDB" id="A0A179UVD6"/>
<evidence type="ECO:0000313" key="1">
    <source>
        <dbReference type="EMBL" id="OAT11011.1"/>
    </source>
</evidence>
<protein>
    <submittedName>
        <fullName evidence="1">Uncharacterized protein</fullName>
    </submittedName>
</protein>
<dbReference type="VEuPathDB" id="FungiDB:BDBG_06768"/>
<dbReference type="EMBL" id="GG657461">
    <property type="protein sequence ID" value="OAT11011.1"/>
    <property type="molecule type" value="Genomic_DNA"/>
</dbReference>